<feature type="region of interest" description="Disordered" evidence="3">
    <location>
        <begin position="1"/>
        <end position="37"/>
    </location>
</feature>
<name>H2ATI1_KAZAF</name>
<dbReference type="GO" id="GO:0045727">
    <property type="term" value="P:positive regulation of translation"/>
    <property type="evidence" value="ECO:0007669"/>
    <property type="project" value="TreeGrafter"/>
</dbReference>
<feature type="region of interest" description="Disordered" evidence="3">
    <location>
        <begin position="49"/>
        <end position="193"/>
    </location>
</feature>
<feature type="region of interest" description="Disordered" evidence="3">
    <location>
        <begin position="319"/>
        <end position="346"/>
    </location>
</feature>
<feature type="compositionally biased region" description="Polar residues" evidence="3">
    <location>
        <begin position="158"/>
        <end position="192"/>
    </location>
</feature>
<feature type="compositionally biased region" description="Basic and acidic residues" evidence="3">
    <location>
        <begin position="319"/>
        <end position="332"/>
    </location>
</feature>
<dbReference type="Proteomes" id="UP000005220">
    <property type="component" value="Chromosome 4"/>
</dbReference>
<dbReference type="OrthoDB" id="340227at2759"/>
<dbReference type="GO" id="GO:0005829">
    <property type="term" value="C:cytosol"/>
    <property type="evidence" value="ECO:0007669"/>
    <property type="project" value="TreeGrafter"/>
</dbReference>
<dbReference type="InterPro" id="IPR045180">
    <property type="entry name" value="La_dom_prot"/>
</dbReference>
<dbReference type="HOGENOM" id="CLU_039873_0_0_1"/>
<dbReference type="AlphaFoldDB" id="H2ATI1"/>
<evidence type="ECO:0000313" key="5">
    <source>
        <dbReference type="EMBL" id="CCF57681.1"/>
    </source>
</evidence>
<dbReference type="PROSITE" id="PS50961">
    <property type="entry name" value="HTH_LA"/>
    <property type="match status" value="1"/>
</dbReference>
<evidence type="ECO:0000313" key="6">
    <source>
        <dbReference type="Proteomes" id="UP000005220"/>
    </source>
</evidence>
<dbReference type="InterPro" id="IPR006630">
    <property type="entry name" value="La_HTH"/>
</dbReference>
<dbReference type="SMART" id="SM00715">
    <property type="entry name" value="LA"/>
    <property type="match status" value="1"/>
</dbReference>
<dbReference type="InterPro" id="IPR036390">
    <property type="entry name" value="WH_DNA-bd_sf"/>
</dbReference>
<dbReference type="PANTHER" id="PTHR22792:SF132">
    <property type="entry name" value="LA-RELATED PROTEIN 1"/>
    <property type="match status" value="1"/>
</dbReference>
<accession>H2ATI1</accession>
<feature type="compositionally biased region" description="Basic and acidic residues" evidence="3">
    <location>
        <begin position="129"/>
        <end position="153"/>
    </location>
</feature>
<dbReference type="Gene3D" id="1.10.10.10">
    <property type="entry name" value="Winged helix-like DNA-binding domain superfamily/Winged helix DNA-binding domain"/>
    <property type="match status" value="1"/>
</dbReference>
<dbReference type="Pfam" id="PF05383">
    <property type="entry name" value="La"/>
    <property type="match status" value="1"/>
</dbReference>
<dbReference type="SUPFAM" id="SSF46785">
    <property type="entry name" value="Winged helix' DNA-binding domain"/>
    <property type="match status" value="1"/>
</dbReference>
<feature type="compositionally biased region" description="Polar residues" evidence="3">
    <location>
        <begin position="1"/>
        <end position="12"/>
    </location>
</feature>
<protein>
    <recommendedName>
        <fullName evidence="4">HTH La-type RNA-binding domain-containing protein</fullName>
    </recommendedName>
</protein>
<evidence type="ECO:0000259" key="4">
    <source>
        <dbReference type="PROSITE" id="PS50961"/>
    </source>
</evidence>
<dbReference type="PANTHER" id="PTHR22792">
    <property type="entry name" value="LUPUS LA PROTEIN-RELATED"/>
    <property type="match status" value="1"/>
</dbReference>
<dbReference type="GeneID" id="13885626"/>
<feature type="compositionally biased region" description="Acidic residues" evidence="3">
    <location>
        <begin position="401"/>
        <end position="416"/>
    </location>
</feature>
<evidence type="ECO:0000256" key="3">
    <source>
        <dbReference type="SAM" id="MobiDB-lite"/>
    </source>
</evidence>
<dbReference type="InterPro" id="IPR036388">
    <property type="entry name" value="WH-like_DNA-bd_sf"/>
</dbReference>
<feature type="region of interest" description="Disordered" evidence="3">
    <location>
        <begin position="386"/>
        <end position="425"/>
    </location>
</feature>
<dbReference type="eggNOG" id="KOG2590">
    <property type="taxonomic scope" value="Eukaryota"/>
</dbReference>
<dbReference type="CDD" id="cd07323">
    <property type="entry name" value="LAM"/>
    <property type="match status" value="1"/>
</dbReference>
<reference evidence="5 6" key="1">
    <citation type="journal article" date="2011" name="Proc. Natl. Acad. Sci. U.S.A.">
        <title>Evolutionary erosion of yeast sex chromosomes by mating-type switching accidents.</title>
        <authorList>
            <person name="Gordon J.L."/>
            <person name="Armisen D."/>
            <person name="Proux-Wera E."/>
            <person name="Oheigeartaigh S.S."/>
            <person name="Byrne K.P."/>
            <person name="Wolfe K.H."/>
        </authorList>
    </citation>
    <scope>NUCLEOTIDE SEQUENCE [LARGE SCALE GENOMIC DNA]</scope>
    <source>
        <strain evidence="6">ATCC 22294 / BCRC 22015 / CBS 2517 / CECT 1963 / NBRC 1671 / NRRL Y-8276</strain>
    </source>
</reference>
<feature type="domain" description="HTH La-type RNA-binding" evidence="4">
    <location>
        <begin position="229"/>
        <end position="325"/>
    </location>
</feature>
<evidence type="ECO:0000256" key="1">
    <source>
        <dbReference type="ARBA" id="ARBA00022884"/>
    </source>
</evidence>
<dbReference type="EMBL" id="HE650824">
    <property type="protein sequence ID" value="CCF57681.1"/>
    <property type="molecule type" value="Genomic_DNA"/>
</dbReference>
<dbReference type="InParanoid" id="H2ATI1"/>
<dbReference type="FunCoup" id="H2ATI1">
    <property type="interactions" value="770"/>
</dbReference>
<sequence>MSVVTENTQPAVQEQKEEKKPITLTPAPLPTNSPWKTVNTEIPVTSISIKDLDSSKKKVRAPSPFIKTTASTKWAPIKASIVVSGNNNRNGSNNGRKTNNKPNNKSNNNSQRRKKQQQPIKKQHQSDSTTKDSEKSEERSELSGHEDENKAQQDDSSDTQLQRQNNKAQRRFNNNRPNSPLGHNTNNNQNGFQRRRYHNNKNEFHPRSNHRNRFQPQQMAQLQSKFYPFQPAMMAVNNIARQLEYYLSPENLTNDNYLRSKLSNEGYVPLSLLAKFYRVVNMSFGGDANVILAALREIVFNENATVEVSIGTLTKLKQDEVKETEEEKKVEQEQEPQEQDPVESPLDKYFIRSKQWEQWIPETVETEISIENTLNGDALDEFMIKVIPVPQRPQQTQSPDQEQEIEQEKVEEEQSEESAATEATD</sequence>
<organism evidence="5 6">
    <name type="scientific">Kazachstania africana (strain ATCC 22294 / BCRC 22015 / CBS 2517 / CECT 1963 / NBRC 1671 / NRRL Y-8276)</name>
    <name type="common">Yeast</name>
    <name type="synonym">Kluyveromyces africanus</name>
    <dbReference type="NCBI Taxonomy" id="1071382"/>
    <lineage>
        <taxon>Eukaryota</taxon>
        <taxon>Fungi</taxon>
        <taxon>Dikarya</taxon>
        <taxon>Ascomycota</taxon>
        <taxon>Saccharomycotina</taxon>
        <taxon>Saccharomycetes</taxon>
        <taxon>Saccharomycetales</taxon>
        <taxon>Saccharomycetaceae</taxon>
        <taxon>Kazachstania</taxon>
    </lineage>
</organism>
<proteinExistence type="predicted"/>
<dbReference type="KEGG" id="kaf:KAFR_0D00340"/>
<dbReference type="GO" id="GO:0003723">
    <property type="term" value="F:RNA binding"/>
    <property type="evidence" value="ECO:0007669"/>
    <property type="project" value="UniProtKB-UniRule"/>
</dbReference>
<keyword evidence="1 2" id="KW-0694">RNA-binding</keyword>
<feature type="compositionally biased region" description="Low complexity" evidence="3">
    <location>
        <begin position="84"/>
        <end position="110"/>
    </location>
</feature>
<dbReference type="GO" id="GO:0010494">
    <property type="term" value="C:cytoplasmic stress granule"/>
    <property type="evidence" value="ECO:0007669"/>
    <property type="project" value="EnsemblFungi"/>
</dbReference>
<gene>
    <name evidence="5" type="primary">KAFR0D00340</name>
    <name evidence="5" type="ORF">KAFR_0D00340</name>
</gene>
<dbReference type="RefSeq" id="XP_003956816.1">
    <property type="nucleotide sequence ID" value="XM_003956767.1"/>
</dbReference>
<keyword evidence="6" id="KW-1185">Reference proteome</keyword>
<evidence type="ECO:0000256" key="2">
    <source>
        <dbReference type="PROSITE-ProRule" id="PRU00332"/>
    </source>
</evidence>
<dbReference type="STRING" id="1071382.H2ATI1"/>